<name>X1T1A6_9ZZZZ</name>
<reference evidence="1" key="1">
    <citation type="journal article" date="2014" name="Front. Microbiol.">
        <title>High frequency of phylogenetically diverse reductive dehalogenase-homologous genes in deep subseafloor sedimentary metagenomes.</title>
        <authorList>
            <person name="Kawai M."/>
            <person name="Futagami T."/>
            <person name="Toyoda A."/>
            <person name="Takaki Y."/>
            <person name="Nishi S."/>
            <person name="Hori S."/>
            <person name="Arai W."/>
            <person name="Tsubouchi T."/>
            <person name="Morono Y."/>
            <person name="Uchiyama I."/>
            <person name="Ito T."/>
            <person name="Fujiyama A."/>
            <person name="Inagaki F."/>
            <person name="Takami H."/>
        </authorList>
    </citation>
    <scope>NUCLEOTIDE SEQUENCE</scope>
    <source>
        <strain evidence="1">Expedition CK06-06</strain>
    </source>
</reference>
<comment type="caution">
    <text evidence="1">The sequence shown here is derived from an EMBL/GenBank/DDBJ whole genome shotgun (WGS) entry which is preliminary data.</text>
</comment>
<dbReference type="EMBL" id="BARW01022396">
    <property type="protein sequence ID" value="GAI98948.1"/>
    <property type="molecule type" value="Genomic_DNA"/>
</dbReference>
<proteinExistence type="predicted"/>
<sequence>MDHVAIMKKSWGLIPKILNRTKVAESRWYKSRIAPWNRIKKGHNLYFKNSGESVIVKTRVNKVIQYQVSNNREALEIMKKHAEKDLGFKKIPTEVLNYIQNKNYAIFIYFDSVKEIKPFNVDKTGFGSMAAWITINNINKIKI</sequence>
<organism evidence="1">
    <name type="scientific">marine sediment metagenome</name>
    <dbReference type="NCBI Taxonomy" id="412755"/>
    <lineage>
        <taxon>unclassified sequences</taxon>
        <taxon>metagenomes</taxon>
        <taxon>ecological metagenomes</taxon>
    </lineage>
</organism>
<protein>
    <recommendedName>
        <fullName evidence="2">ASCH domain-containing protein</fullName>
    </recommendedName>
</protein>
<evidence type="ECO:0008006" key="2">
    <source>
        <dbReference type="Google" id="ProtNLM"/>
    </source>
</evidence>
<dbReference type="AlphaFoldDB" id="X1T1A6"/>
<evidence type="ECO:0000313" key="1">
    <source>
        <dbReference type="EMBL" id="GAI98948.1"/>
    </source>
</evidence>
<gene>
    <name evidence="1" type="ORF">S12H4_37392</name>
</gene>
<accession>X1T1A6</accession>